<sequence length="198" mass="22779">MSIVGSTSLKWGQVSRKHPRYAGICMLTVLPTSGCSMIDHRALRLEMPMDIRQLNHLSHQSSFSLVSTLLDSMTLLLSFKQHFTYQLLDYLTIQSTILLLLLGISTYQVVHFLRARNRPPLPTSPPGEFLLGHYRLVPEDAAFKKYAEWSKEYNSDVLFFETFGTKWIVLNSLESATELLEKRGSNYADRPRFVMFEE</sequence>
<keyword evidence="3" id="KW-0560">Oxidoreductase</keyword>
<dbReference type="PANTHER" id="PTHR46300:SF5">
    <property type="entry name" value="CYTOCHROME P450"/>
    <property type="match status" value="1"/>
</dbReference>
<evidence type="ECO:0008006" key="8">
    <source>
        <dbReference type="Google" id="ProtNLM"/>
    </source>
</evidence>
<evidence type="ECO:0000256" key="2">
    <source>
        <dbReference type="ARBA" id="ARBA00022723"/>
    </source>
</evidence>
<protein>
    <recommendedName>
        <fullName evidence="8">Cytochrome P450</fullName>
    </recommendedName>
</protein>
<keyword evidence="2" id="KW-0479">Metal-binding</keyword>
<keyword evidence="4" id="KW-0408">Iron</keyword>
<evidence type="ECO:0000256" key="5">
    <source>
        <dbReference type="SAM" id="Phobius"/>
    </source>
</evidence>
<organism evidence="6 7">
    <name type="scientific">Podospora pseudocomata</name>
    <dbReference type="NCBI Taxonomy" id="2093779"/>
    <lineage>
        <taxon>Eukaryota</taxon>
        <taxon>Fungi</taxon>
        <taxon>Dikarya</taxon>
        <taxon>Ascomycota</taxon>
        <taxon>Pezizomycotina</taxon>
        <taxon>Sordariomycetes</taxon>
        <taxon>Sordariomycetidae</taxon>
        <taxon>Sordariales</taxon>
        <taxon>Podosporaceae</taxon>
        <taxon>Podospora</taxon>
    </lineage>
</organism>
<dbReference type="PANTHER" id="PTHR46300">
    <property type="entry name" value="P450, PUTATIVE (EUROFUNG)-RELATED-RELATED"/>
    <property type="match status" value="1"/>
</dbReference>
<gene>
    <name evidence="6" type="ORF">QC762_0038930</name>
</gene>
<dbReference type="SUPFAM" id="SSF48264">
    <property type="entry name" value="Cytochrome P450"/>
    <property type="match status" value="1"/>
</dbReference>
<dbReference type="InterPro" id="IPR036396">
    <property type="entry name" value="Cyt_P450_sf"/>
</dbReference>
<keyword evidence="5" id="KW-0472">Membrane</keyword>
<feature type="transmembrane region" description="Helical" evidence="5">
    <location>
        <begin position="20"/>
        <end position="40"/>
    </location>
</feature>
<evidence type="ECO:0000256" key="4">
    <source>
        <dbReference type="ARBA" id="ARBA00023004"/>
    </source>
</evidence>
<evidence type="ECO:0000313" key="6">
    <source>
        <dbReference type="EMBL" id="KAK4656764.1"/>
    </source>
</evidence>
<reference evidence="6 7" key="1">
    <citation type="journal article" date="2023" name="bioRxiv">
        <title>High-quality genome assemblies of four members of thePodospora anserinaspecies complex.</title>
        <authorList>
            <person name="Ament-Velasquez S.L."/>
            <person name="Vogan A.A."/>
            <person name="Wallerman O."/>
            <person name="Hartmann F."/>
            <person name="Gautier V."/>
            <person name="Silar P."/>
            <person name="Giraud T."/>
            <person name="Johannesson H."/>
        </authorList>
    </citation>
    <scope>NUCLEOTIDE SEQUENCE [LARGE SCALE GENOMIC DNA]</scope>
    <source>
        <strain evidence="6 7">CBS 415.72m</strain>
    </source>
</reference>
<comment type="similarity">
    <text evidence="1">Belongs to the cytochrome P450 family.</text>
</comment>
<comment type="caution">
    <text evidence="6">The sequence shown here is derived from an EMBL/GenBank/DDBJ whole genome shotgun (WGS) entry which is preliminary data.</text>
</comment>
<dbReference type="Gene3D" id="1.10.630.10">
    <property type="entry name" value="Cytochrome P450"/>
    <property type="match status" value="1"/>
</dbReference>
<evidence type="ECO:0000256" key="1">
    <source>
        <dbReference type="ARBA" id="ARBA00010617"/>
    </source>
</evidence>
<evidence type="ECO:0000313" key="7">
    <source>
        <dbReference type="Proteomes" id="UP001323405"/>
    </source>
</evidence>
<keyword evidence="5" id="KW-1133">Transmembrane helix</keyword>
<keyword evidence="5" id="KW-0812">Transmembrane</keyword>
<dbReference type="RefSeq" id="XP_062745739.1">
    <property type="nucleotide sequence ID" value="XM_062883326.1"/>
</dbReference>
<dbReference type="Proteomes" id="UP001323405">
    <property type="component" value="Unassembled WGS sequence"/>
</dbReference>
<feature type="transmembrane region" description="Helical" evidence="5">
    <location>
        <begin position="91"/>
        <end position="110"/>
    </location>
</feature>
<accession>A0ABR0GM71</accession>
<keyword evidence="7" id="KW-1185">Reference proteome</keyword>
<evidence type="ECO:0000256" key="3">
    <source>
        <dbReference type="ARBA" id="ARBA00023002"/>
    </source>
</evidence>
<dbReference type="EMBL" id="JAFFHA010000004">
    <property type="protein sequence ID" value="KAK4656764.1"/>
    <property type="molecule type" value="Genomic_DNA"/>
</dbReference>
<name>A0ABR0GM71_9PEZI</name>
<dbReference type="InterPro" id="IPR050364">
    <property type="entry name" value="Cytochrome_P450_fung"/>
</dbReference>
<proteinExistence type="inferred from homology"/>
<dbReference type="GeneID" id="87902900"/>